<organism evidence="2 3">
    <name type="scientific">Streptomyces armeniacus</name>
    <dbReference type="NCBI Taxonomy" id="83291"/>
    <lineage>
        <taxon>Bacteria</taxon>
        <taxon>Bacillati</taxon>
        <taxon>Actinomycetota</taxon>
        <taxon>Actinomycetes</taxon>
        <taxon>Kitasatosporales</taxon>
        <taxon>Streptomycetaceae</taxon>
        <taxon>Streptomyces</taxon>
    </lineage>
</organism>
<dbReference type="InterPro" id="IPR043917">
    <property type="entry name" value="DUF5753"/>
</dbReference>
<dbReference type="InterPro" id="IPR010982">
    <property type="entry name" value="Lambda_DNA-bd_dom_sf"/>
</dbReference>
<evidence type="ECO:0000313" key="2">
    <source>
        <dbReference type="EMBL" id="AXK36604.1"/>
    </source>
</evidence>
<proteinExistence type="predicted"/>
<dbReference type="EMBL" id="CP031320">
    <property type="protein sequence ID" value="AXK36604.1"/>
    <property type="molecule type" value="Genomic_DNA"/>
</dbReference>
<evidence type="ECO:0000313" key="3">
    <source>
        <dbReference type="Proteomes" id="UP000254425"/>
    </source>
</evidence>
<dbReference type="GO" id="GO:0003677">
    <property type="term" value="F:DNA binding"/>
    <property type="evidence" value="ECO:0007669"/>
    <property type="project" value="InterPro"/>
</dbReference>
<gene>
    <name evidence="2" type="ORF">DVA86_32555</name>
</gene>
<dbReference type="AlphaFoldDB" id="A0A345XY88"/>
<dbReference type="SUPFAM" id="SSF47413">
    <property type="entry name" value="lambda repressor-like DNA-binding domains"/>
    <property type="match status" value="1"/>
</dbReference>
<reference evidence="2 3" key="1">
    <citation type="submission" date="2018-07" db="EMBL/GenBank/DDBJ databases">
        <title>Draft genome of the type strain Streptomyces armeniacus ATCC 15676.</title>
        <authorList>
            <person name="Labana P."/>
            <person name="Gosse J.T."/>
            <person name="Boddy C.N."/>
        </authorList>
    </citation>
    <scope>NUCLEOTIDE SEQUENCE [LARGE SCALE GENOMIC DNA]</scope>
    <source>
        <strain evidence="2 3">ATCC 15676</strain>
    </source>
</reference>
<keyword evidence="3" id="KW-1185">Reference proteome</keyword>
<dbReference type="Pfam" id="PF19054">
    <property type="entry name" value="DUF5753"/>
    <property type="match status" value="1"/>
</dbReference>
<dbReference type="RefSeq" id="WP_208883626.1">
    <property type="nucleotide sequence ID" value="NZ_CP031320.1"/>
</dbReference>
<protein>
    <submittedName>
        <fullName evidence="2">XRE family transcriptional regulator</fullName>
    </submittedName>
</protein>
<feature type="domain" description="DUF5753" evidence="1">
    <location>
        <begin position="91"/>
        <end position="263"/>
    </location>
</feature>
<evidence type="ECO:0000259" key="1">
    <source>
        <dbReference type="Pfam" id="PF19054"/>
    </source>
</evidence>
<dbReference type="Gene3D" id="1.10.260.40">
    <property type="entry name" value="lambda repressor-like DNA-binding domains"/>
    <property type="match status" value="1"/>
</dbReference>
<dbReference type="Proteomes" id="UP000254425">
    <property type="component" value="Chromosome"/>
</dbReference>
<dbReference type="CDD" id="cd00093">
    <property type="entry name" value="HTH_XRE"/>
    <property type="match status" value="1"/>
</dbReference>
<dbReference type="Pfam" id="PF13560">
    <property type="entry name" value="HTH_31"/>
    <property type="match status" value="1"/>
</dbReference>
<dbReference type="InterPro" id="IPR001387">
    <property type="entry name" value="Cro/C1-type_HTH"/>
</dbReference>
<name>A0A345XY88_9ACTN</name>
<dbReference type="KEGG" id="sarm:DVA86_32555"/>
<sequence>MANIKRLDSGASPLHYFGAELRLRRNAASLTCDQLGAQLYCTGALISQIETAVRHPTEDFIRRADDALGAEGALMRMWPLLKRSRLPYKHRQIAELESSATGIYAFQPQLVHGLLQTQAYARAVLGVLDRENLDTRIEAWMARQQVLTSEEPPMYWLVLSEAVLHQEIGGAEVMHEQLTRLLSYVDTRHVQIQVLPWEVGAHTGVDGGFRLYSFKDQPGILYSDGYGAQPTANPEEFADVSLRYDLLRAAALSIEDSARLIARVLEERYDPHPETGQFPLA</sequence>
<accession>A0A345XY88</accession>